<dbReference type="InterPro" id="IPR039422">
    <property type="entry name" value="MarR/SlyA-like"/>
</dbReference>
<dbReference type="SMART" id="SM00347">
    <property type="entry name" value="HTH_MARR"/>
    <property type="match status" value="1"/>
</dbReference>
<accession>A0ABW4CHM1</accession>
<evidence type="ECO:0000313" key="3">
    <source>
        <dbReference type="Proteomes" id="UP001597196"/>
    </source>
</evidence>
<organism evidence="2 3">
    <name type="scientific">Lacticaseibacillus mingshuiensis</name>
    <dbReference type="NCBI Taxonomy" id="2799574"/>
    <lineage>
        <taxon>Bacteria</taxon>
        <taxon>Bacillati</taxon>
        <taxon>Bacillota</taxon>
        <taxon>Bacilli</taxon>
        <taxon>Lactobacillales</taxon>
        <taxon>Lactobacillaceae</taxon>
        <taxon>Lacticaseibacillus</taxon>
    </lineage>
</organism>
<dbReference type="Pfam" id="PF12802">
    <property type="entry name" value="MarR_2"/>
    <property type="match status" value="1"/>
</dbReference>
<keyword evidence="3" id="KW-1185">Reference proteome</keyword>
<sequence>MAETSLLPAFIDVYFSTIKNIDARISRPMAKYRLSFEQYEILYDVAHLPAVSLTDIVKKRGVTKPAIARQLKVLRDLGYLTQKLAPDDHRRHILTLTPMGKRVAAEAEVAVEEEFARWVEVMGEAKLNELLGLLKETGTKLFNKDTAAENAAAGE</sequence>
<feature type="domain" description="HTH marR-type" evidence="1">
    <location>
        <begin position="1"/>
        <end position="139"/>
    </location>
</feature>
<dbReference type="PROSITE" id="PS50995">
    <property type="entry name" value="HTH_MARR_2"/>
    <property type="match status" value="1"/>
</dbReference>
<evidence type="ECO:0000259" key="1">
    <source>
        <dbReference type="PROSITE" id="PS50995"/>
    </source>
</evidence>
<protein>
    <submittedName>
        <fullName evidence="2">MarR family winged helix-turn-helix transcriptional regulator</fullName>
    </submittedName>
</protein>
<evidence type="ECO:0000313" key="2">
    <source>
        <dbReference type="EMBL" id="MFD1429080.1"/>
    </source>
</evidence>
<gene>
    <name evidence="2" type="ORF">ACFQ4P_02300</name>
</gene>
<proteinExistence type="predicted"/>
<dbReference type="PANTHER" id="PTHR33164">
    <property type="entry name" value="TRANSCRIPTIONAL REGULATOR, MARR FAMILY"/>
    <property type="match status" value="1"/>
</dbReference>
<dbReference type="PANTHER" id="PTHR33164:SF57">
    <property type="entry name" value="MARR-FAMILY TRANSCRIPTIONAL REGULATOR"/>
    <property type="match status" value="1"/>
</dbReference>
<dbReference type="RefSeq" id="WP_203627149.1">
    <property type="nucleotide sequence ID" value="NZ_BOLQ01000011.1"/>
</dbReference>
<dbReference type="Gene3D" id="1.10.10.10">
    <property type="entry name" value="Winged helix-like DNA-binding domain superfamily/Winged helix DNA-binding domain"/>
    <property type="match status" value="1"/>
</dbReference>
<dbReference type="Proteomes" id="UP001597196">
    <property type="component" value="Unassembled WGS sequence"/>
</dbReference>
<dbReference type="SUPFAM" id="SSF46785">
    <property type="entry name" value="Winged helix' DNA-binding domain"/>
    <property type="match status" value="1"/>
</dbReference>
<dbReference type="EMBL" id="JBHTOC010000002">
    <property type="protein sequence ID" value="MFD1429080.1"/>
    <property type="molecule type" value="Genomic_DNA"/>
</dbReference>
<dbReference type="InterPro" id="IPR036388">
    <property type="entry name" value="WH-like_DNA-bd_sf"/>
</dbReference>
<reference evidence="3" key="1">
    <citation type="journal article" date="2019" name="Int. J. Syst. Evol. Microbiol.">
        <title>The Global Catalogue of Microorganisms (GCM) 10K type strain sequencing project: providing services to taxonomists for standard genome sequencing and annotation.</title>
        <authorList>
            <consortium name="The Broad Institute Genomics Platform"/>
            <consortium name="The Broad Institute Genome Sequencing Center for Infectious Disease"/>
            <person name="Wu L."/>
            <person name="Ma J."/>
        </authorList>
    </citation>
    <scope>NUCLEOTIDE SEQUENCE [LARGE SCALE GENOMIC DNA]</scope>
    <source>
        <strain evidence="3">CCM 8980</strain>
    </source>
</reference>
<comment type="caution">
    <text evidence="2">The sequence shown here is derived from an EMBL/GenBank/DDBJ whole genome shotgun (WGS) entry which is preliminary data.</text>
</comment>
<name>A0ABW4CHM1_9LACO</name>
<dbReference type="InterPro" id="IPR000835">
    <property type="entry name" value="HTH_MarR-typ"/>
</dbReference>
<dbReference type="InterPro" id="IPR036390">
    <property type="entry name" value="WH_DNA-bd_sf"/>
</dbReference>